<dbReference type="EMBL" id="MIHH01000068">
    <property type="protein sequence ID" value="OIQ07550.1"/>
    <property type="molecule type" value="Genomic_DNA"/>
</dbReference>
<dbReference type="AlphaFoldDB" id="A0A1J5JDF5"/>
<protein>
    <submittedName>
        <fullName evidence="1">Uncharacterized protein</fullName>
    </submittedName>
</protein>
<reference evidence="1 2" key="1">
    <citation type="submission" date="2016-08" db="EMBL/GenBank/DDBJ databases">
        <title>Genome-based comparison of Moorella thermoacetic strains.</title>
        <authorList>
            <person name="Poehlein A."/>
            <person name="Bengelsdorf F.R."/>
            <person name="Esser C."/>
            <person name="Duerre P."/>
            <person name="Daniel R."/>
        </authorList>
    </citation>
    <scope>NUCLEOTIDE SEQUENCE [LARGE SCALE GENOMIC DNA]</scope>
    <source>
        <strain evidence="1 2">DSM 11768</strain>
    </source>
</reference>
<organism evidence="1 2">
    <name type="scientific">Neomoorella thermoacetica</name>
    <name type="common">Clostridium thermoaceticum</name>
    <dbReference type="NCBI Taxonomy" id="1525"/>
    <lineage>
        <taxon>Bacteria</taxon>
        <taxon>Bacillati</taxon>
        <taxon>Bacillota</taxon>
        <taxon>Clostridia</taxon>
        <taxon>Neomoorellales</taxon>
        <taxon>Neomoorellaceae</taxon>
        <taxon>Neomoorella</taxon>
    </lineage>
</organism>
<gene>
    <name evidence="1" type="ORF">MOOR_28440</name>
</gene>
<sequence>MIVPDNAADLAKINPVGPQVPLGIEANFLVFLSNAQAAGYVLPVYTRRGQADEVSLLGLGQPFEGAMLFNHVLQVGVLQEVIVEGLDYCISLFDKDLLFSLHKAEFSLAEGQET</sequence>
<name>A0A1J5JDF5_NEOTH</name>
<dbReference type="Proteomes" id="UP000182743">
    <property type="component" value="Unassembled WGS sequence"/>
</dbReference>
<comment type="caution">
    <text evidence="1">The sequence shown here is derived from an EMBL/GenBank/DDBJ whole genome shotgun (WGS) entry which is preliminary data.</text>
</comment>
<proteinExistence type="predicted"/>
<evidence type="ECO:0000313" key="2">
    <source>
        <dbReference type="Proteomes" id="UP000182743"/>
    </source>
</evidence>
<accession>A0A1J5JDF5</accession>
<evidence type="ECO:0000313" key="1">
    <source>
        <dbReference type="EMBL" id="OIQ07550.1"/>
    </source>
</evidence>